<feature type="region of interest" description="Disordered" evidence="1">
    <location>
        <begin position="325"/>
        <end position="503"/>
    </location>
</feature>
<organism evidence="2 3">
    <name type="scientific">Malassezia caprae</name>
    <dbReference type="NCBI Taxonomy" id="1381934"/>
    <lineage>
        <taxon>Eukaryota</taxon>
        <taxon>Fungi</taxon>
        <taxon>Dikarya</taxon>
        <taxon>Basidiomycota</taxon>
        <taxon>Ustilaginomycotina</taxon>
        <taxon>Malasseziomycetes</taxon>
        <taxon>Malasseziales</taxon>
        <taxon>Malasseziaceae</taxon>
        <taxon>Malassezia</taxon>
    </lineage>
</organism>
<feature type="compositionally biased region" description="Low complexity" evidence="1">
    <location>
        <begin position="379"/>
        <end position="392"/>
    </location>
</feature>
<evidence type="ECO:0000313" key="2">
    <source>
        <dbReference type="EMBL" id="WFD20828.1"/>
    </source>
</evidence>
<protein>
    <recommendedName>
        <fullName evidence="4">FLZ-type domain-containing protein</fullName>
    </recommendedName>
</protein>
<feature type="compositionally biased region" description="Basic and acidic residues" evidence="1">
    <location>
        <begin position="1"/>
        <end position="10"/>
    </location>
</feature>
<dbReference type="EMBL" id="CP119913">
    <property type="protein sequence ID" value="WFD20828.1"/>
    <property type="molecule type" value="Genomic_DNA"/>
</dbReference>
<reference evidence="2" key="1">
    <citation type="submission" date="2023-03" db="EMBL/GenBank/DDBJ databases">
        <title>Mating type loci evolution in Malassezia.</title>
        <authorList>
            <person name="Coelho M.A."/>
        </authorList>
    </citation>
    <scope>NUCLEOTIDE SEQUENCE</scope>
    <source>
        <strain evidence="2">CBS 10434</strain>
    </source>
</reference>
<accession>A0AAF0IXX2</accession>
<gene>
    <name evidence="2" type="ORF">MCAP1_003082</name>
</gene>
<feature type="region of interest" description="Disordered" evidence="1">
    <location>
        <begin position="143"/>
        <end position="168"/>
    </location>
</feature>
<dbReference type="Proteomes" id="UP001220961">
    <property type="component" value="Chromosome 6"/>
</dbReference>
<feature type="region of interest" description="Disordered" evidence="1">
    <location>
        <begin position="246"/>
        <end position="281"/>
    </location>
</feature>
<feature type="region of interest" description="Disordered" evidence="1">
    <location>
        <begin position="1"/>
        <end position="20"/>
    </location>
</feature>
<feature type="compositionally biased region" description="Low complexity" evidence="1">
    <location>
        <begin position="335"/>
        <end position="355"/>
    </location>
</feature>
<sequence>MAGAKNERRPPPAAKPGRARAVAMPEVCVASDDEEEAAALDADGQGVWDHAFCVVCDCLIETDAQPREEYDLGEEEWEIAAMSSLRRRERSFPARPRPPRDQRAPLFCSERCRQLDLQRSSHMGEFMNYVSRHPPNELRAQSLADRYSPPDSPPRTHAPVSTAAKSLSTSLLRAERRISAAALADTEATAEAASAAPPRRPGALDTSPDLRPSADLFRRRVSWQRPPPARASQGAMPSNLTRARAALDERASPEPSVSSSSTATDMLAGSPPRSVLLGSGTSLDACAPHSASPRAAAPPTARVAALSVSAAAASPLSLLVDGTGHHAEPSVSAQTSRGGTAAAAPAGAPRPSAAAELLRHAQRPRASPDSDASRDTRRGSAASSSTGASSTAARRRRALLDPTPSRGSDGDHTSETGGREVRRARDVRVLPPLLGLPTLPPELDSPHSLTQRGSASDLASMGRPRSSTLSTSLQSSSPRRAGLGWSALSRTPRAEQASAPEVPGRTWSYERLPGMRMYPLMQLPSASVHDTYSHYWPTAGASPPTGRSDATRRKSLFYFDG</sequence>
<proteinExistence type="predicted"/>
<evidence type="ECO:0008006" key="4">
    <source>
        <dbReference type="Google" id="ProtNLM"/>
    </source>
</evidence>
<name>A0AAF0IXX2_9BASI</name>
<feature type="compositionally biased region" description="Basic and acidic residues" evidence="1">
    <location>
        <begin position="366"/>
        <end position="378"/>
    </location>
</feature>
<feature type="region of interest" description="Disordered" evidence="1">
    <location>
        <begin position="189"/>
        <end position="211"/>
    </location>
</feature>
<evidence type="ECO:0000313" key="3">
    <source>
        <dbReference type="Proteomes" id="UP001220961"/>
    </source>
</evidence>
<evidence type="ECO:0000256" key="1">
    <source>
        <dbReference type="SAM" id="MobiDB-lite"/>
    </source>
</evidence>
<dbReference type="AlphaFoldDB" id="A0AAF0IXX2"/>
<feature type="compositionally biased region" description="Basic and acidic residues" evidence="1">
    <location>
        <begin position="408"/>
        <end position="428"/>
    </location>
</feature>
<keyword evidence="3" id="KW-1185">Reference proteome</keyword>
<feature type="compositionally biased region" description="Low complexity" evidence="1">
    <location>
        <begin position="463"/>
        <end position="480"/>
    </location>
</feature>